<evidence type="ECO:0000256" key="2">
    <source>
        <dbReference type="ARBA" id="ARBA00022989"/>
    </source>
</evidence>
<evidence type="ECO:0000259" key="5">
    <source>
        <dbReference type="PROSITE" id="PS50850"/>
    </source>
</evidence>
<keyword evidence="3 4" id="KW-0472">Membrane</keyword>
<proteinExistence type="predicted"/>
<feature type="transmembrane region" description="Helical" evidence="4">
    <location>
        <begin position="302"/>
        <end position="320"/>
    </location>
</feature>
<keyword evidence="7" id="KW-1185">Reference proteome</keyword>
<evidence type="ECO:0000256" key="3">
    <source>
        <dbReference type="ARBA" id="ARBA00023136"/>
    </source>
</evidence>
<feature type="transmembrane region" description="Helical" evidence="4">
    <location>
        <begin position="387"/>
        <end position="406"/>
    </location>
</feature>
<feature type="transmembrane region" description="Helical" evidence="4">
    <location>
        <begin position="190"/>
        <end position="212"/>
    </location>
</feature>
<feature type="transmembrane region" description="Helical" evidence="4">
    <location>
        <begin position="359"/>
        <end position="381"/>
    </location>
</feature>
<keyword evidence="2 4" id="KW-1133">Transmembrane helix</keyword>
<organism evidence="6 7">
    <name type="scientific">Vibrio syngnathi</name>
    <dbReference type="NCBI Taxonomy" id="3034029"/>
    <lineage>
        <taxon>Bacteria</taxon>
        <taxon>Pseudomonadati</taxon>
        <taxon>Pseudomonadota</taxon>
        <taxon>Gammaproteobacteria</taxon>
        <taxon>Vibrionales</taxon>
        <taxon>Vibrionaceae</taxon>
        <taxon>Vibrio</taxon>
    </lineage>
</organism>
<feature type="transmembrane region" description="Helical" evidence="4">
    <location>
        <begin position="93"/>
        <end position="114"/>
    </location>
</feature>
<dbReference type="InterPro" id="IPR036259">
    <property type="entry name" value="MFS_trans_sf"/>
</dbReference>
<dbReference type="InterPro" id="IPR011701">
    <property type="entry name" value="MFS"/>
</dbReference>
<dbReference type="Pfam" id="PF07690">
    <property type="entry name" value="MFS_1"/>
    <property type="match status" value="1"/>
</dbReference>
<dbReference type="PROSITE" id="PS50850">
    <property type="entry name" value="MFS"/>
    <property type="match status" value="1"/>
</dbReference>
<keyword evidence="1 4" id="KW-0812">Transmembrane</keyword>
<reference evidence="6 7" key="1">
    <citation type="submission" date="2016-10" db="EMBL/GenBank/DDBJ databases">
        <title>The High Quality Genome of Vibrio splendidus K08M4.</title>
        <authorList>
            <person name="Wendling C."/>
            <person name="Chibani C.M."/>
            <person name="Hertel R."/>
            <person name="Sproer C."/>
            <person name="Bunk B."/>
            <person name="Overmann J."/>
            <person name="Roth O."/>
            <person name="Liesegang H."/>
        </authorList>
    </citation>
    <scope>NUCLEOTIDE SEQUENCE [LARGE SCALE GENOMIC DNA]</scope>
    <source>
        <strain evidence="6 7">K08M4</strain>
    </source>
</reference>
<dbReference type="Proteomes" id="UP000194136">
    <property type="component" value="Chromosome 1"/>
</dbReference>
<protein>
    <submittedName>
        <fullName evidence="6">Major facilitator superfamily transporter</fullName>
    </submittedName>
</protein>
<dbReference type="PANTHER" id="PTHR23546:SF1">
    <property type="entry name" value="MEMBRANE PROTEIN"/>
    <property type="match status" value="1"/>
</dbReference>
<feature type="transmembrane region" description="Helical" evidence="4">
    <location>
        <begin position="28"/>
        <end position="51"/>
    </location>
</feature>
<dbReference type="PANTHER" id="PTHR23546">
    <property type="entry name" value="TRANSPORT PROTEIN"/>
    <property type="match status" value="1"/>
</dbReference>
<evidence type="ECO:0000313" key="7">
    <source>
        <dbReference type="Proteomes" id="UP000194136"/>
    </source>
</evidence>
<dbReference type="AlphaFoldDB" id="A0AA34TR82"/>
<sequence length="418" mass="44872">MLVPTTNLPTLSSAFDIMSVIQNKKFQLLAIGLVSALMGIGQNGLLVSLPFLVEQSAFSLPTWSILIAVGSILFLPSAPFWGRQSDKYGPKKVVIQALIGMAISFALLCFFAMFSKQGQAFVFCLIGLVVARIIYGCTVSGMVPASQHWAILLCGEKNRLQAITSVSLGLSVGRLIGPLVSILVLKLSPFAPLIVMIFLPCVALLVTMLLPTPKEETRKAEGIGQSSWLPNKTILPFLSSGLLLCAAVALLQYSFSPLIYSITHWPTEQLSETIGILLTVSAACTFATQLLVIKKEKLTPFFMYRWGALGLLVGFGMFLIPSMWALAVAMVLTAIGAALIVPAYTLFATEKQSDAPGAAAGYIAMSHTLGYGVASLLAFTSILNPMYPIYLCVLCSALIFVTSYIVKREGNIKVAEQA</sequence>
<dbReference type="RefSeq" id="WP_198299282.1">
    <property type="nucleotide sequence ID" value="NZ_CP017916.1"/>
</dbReference>
<accession>A0AA34TR82</accession>
<evidence type="ECO:0000313" key="6">
    <source>
        <dbReference type="EMBL" id="ARP38753.1"/>
    </source>
</evidence>
<feature type="transmembrane region" description="Helical" evidence="4">
    <location>
        <begin position="326"/>
        <end position="347"/>
    </location>
</feature>
<dbReference type="EMBL" id="CP017916">
    <property type="protein sequence ID" value="ARP38753.1"/>
    <property type="molecule type" value="Genomic_DNA"/>
</dbReference>
<feature type="transmembrane region" description="Helical" evidence="4">
    <location>
        <begin position="120"/>
        <end position="143"/>
    </location>
</feature>
<feature type="transmembrane region" description="Helical" evidence="4">
    <location>
        <begin position="273"/>
        <end position="293"/>
    </location>
</feature>
<feature type="domain" description="Major facilitator superfamily (MFS) profile" evidence="5">
    <location>
        <begin position="27"/>
        <end position="411"/>
    </location>
</feature>
<feature type="transmembrane region" description="Helical" evidence="4">
    <location>
        <begin position="233"/>
        <end position="253"/>
    </location>
</feature>
<dbReference type="InterPro" id="IPR020846">
    <property type="entry name" value="MFS_dom"/>
</dbReference>
<feature type="transmembrane region" description="Helical" evidence="4">
    <location>
        <begin position="63"/>
        <end position="81"/>
    </location>
</feature>
<dbReference type="KEGG" id="vsy:K08M4_20130"/>
<evidence type="ECO:0000256" key="4">
    <source>
        <dbReference type="SAM" id="Phobius"/>
    </source>
</evidence>
<dbReference type="SUPFAM" id="SSF103473">
    <property type="entry name" value="MFS general substrate transporter"/>
    <property type="match status" value="1"/>
</dbReference>
<evidence type="ECO:0000256" key="1">
    <source>
        <dbReference type="ARBA" id="ARBA00022692"/>
    </source>
</evidence>
<gene>
    <name evidence="6" type="ORF">K08M4_20130</name>
</gene>
<dbReference type="GO" id="GO:0022857">
    <property type="term" value="F:transmembrane transporter activity"/>
    <property type="evidence" value="ECO:0007669"/>
    <property type="project" value="InterPro"/>
</dbReference>
<name>A0AA34TR82_9VIBR</name>
<dbReference type="Gene3D" id="1.20.1250.20">
    <property type="entry name" value="MFS general substrate transporter like domains"/>
    <property type="match status" value="2"/>
</dbReference>